<evidence type="ECO:0000256" key="2">
    <source>
        <dbReference type="ARBA" id="ARBA00022679"/>
    </source>
</evidence>
<sequence length="440" mass="48282">MLADGAEIEVARRGRARVVRLIGRGGQGVVHEVRTDDGETLALKWYHPHSATAEQYRDVRALVETGPPHPRFLWPIAIARSPERDGFGYVMPLRAPHYLELTHLLSGRGPDGEPLEVTFASTLVICRQLALAFLKLHAHGLVYRDISFGNVFFDPATGDTLVCDNDNVSVDDGGGRVLGTPFFMAPEVVADPAYATLPSTDTDRHSLAVLIFYTLMMGHPFEGERTGSGLRDQGWLTRHFGTDPVYCLDPSRDDNRPPELVRTYAGIYPRLLLDLCERAFVAGARAPLERVTEGEWVRAMDQLRDLLVACAGCGTTCFWDPDEPGRTCRTCDATVVPRMRLAVGRSRTVALSPLATLRTDHVADAALAAHDSDVVGRVVVHPEDPDRWGLRNVGDEPWTAVYAGDLERAVAPGGTVELQVGLRLRVARAHLLVKGPPRGR</sequence>
<comment type="caution">
    <text evidence="7">The sequence shown here is derived from an EMBL/GenBank/DDBJ whole genome shotgun (WGS) entry which is preliminary data.</text>
</comment>
<accession>A0ABU3PYT3</accession>
<dbReference type="PROSITE" id="PS50011">
    <property type="entry name" value="PROTEIN_KINASE_DOM"/>
    <property type="match status" value="1"/>
</dbReference>
<dbReference type="PANTHER" id="PTHR24345:SF91">
    <property type="entry name" value="SERINE_THREONINE-PROTEIN KINASE PLK4"/>
    <property type="match status" value="1"/>
</dbReference>
<name>A0ABU3PYT3_9ACTN</name>
<feature type="domain" description="Protein kinase" evidence="6">
    <location>
        <begin position="16"/>
        <end position="307"/>
    </location>
</feature>
<proteinExistence type="predicted"/>
<evidence type="ECO:0000256" key="1">
    <source>
        <dbReference type="ARBA" id="ARBA00022527"/>
    </source>
</evidence>
<evidence type="ECO:0000256" key="3">
    <source>
        <dbReference type="ARBA" id="ARBA00022741"/>
    </source>
</evidence>
<keyword evidence="1" id="KW-0723">Serine/threonine-protein kinase</keyword>
<dbReference type="PROSITE" id="PS00109">
    <property type="entry name" value="PROTEIN_KINASE_TYR"/>
    <property type="match status" value="1"/>
</dbReference>
<organism evidence="7 8">
    <name type="scientific">Nocardioides imazamoxiresistens</name>
    <dbReference type="NCBI Taxonomy" id="3231893"/>
    <lineage>
        <taxon>Bacteria</taxon>
        <taxon>Bacillati</taxon>
        <taxon>Actinomycetota</taxon>
        <taxon>Actinomycetes</taxon>
        <taxon>Propionibacteriales</taxon>
        <taxon>Nocardioidaceae</taxon>
        <taxon>Nocardioides</taxon>
    </lineage>
</organism>
<keyword evidence="8" id="KW-1185">Reference proteome</keyword>
<protein>
    <recommendedName>
        <fullName evidence="6">Protein kinase domain-containing protein</fullName>
    </recommendedName>
</protein>
<evidence type="ECO:0000256" key="4">
    <source>
        <dbReference type="ARBA" id="ARBA00022777"/>
    </source>
</evidence>
<dbReference type="SMART" id="SM00220">
    <property type="entry name" value="S_TKc"/>
    <property type="match status" value="1"/>
</dbReference>
<evidence type="ECO:0000313" key="7">
    <source>
        <dbReference type="EMBL" id="MDT9594400.1"/>
    </source>
</evidence>
<gene>
    <name evidence="7" type="ORF">RDV89_15050</name>
</gene>
<dbReference type="InterPro" id="IPR011009">
    <property type="entry name" value="Kinase-like_dom_sf"/>
</dbReference>
<reference evidence="7 8" key="1">
    <citation type="submission" date="2023-08" db="EMBL/GenBank/DDBJ databases">
        <title>Nocardioides seae sp. nov., a bacterium isolated from a soil.</title>
        <authorList>
            <person name="Wang X."/>
        </authorList>
    </citation>
    <scope>NUCLEOTIDE SEQUENCE [LARGE SCALE GENOMIC DNA]</scope>
    <source>
        <strain evidence="7 8">YZH12</strain>
    </source>
</reference>
<keyword evidence="4" id="KW-0418">Kinase</keyword>
<dbReference type="InterPro" id="IPR000719">
    <property type="entry name" value="Prot_kinase_dom"/>
</dbReference>
<dbReference type="SUPFAM" id="SSF56112">
    <property type="entry name" value="Protein kinase-like (PK-like)"/>
    <property type="match status" value="1"/>
</dbReference>
<dbReference type="PANTHER" id="PTHR24345">
    <property type="entry name" value="SERINE/THREONINE-PROTEIN KINASE PLK"/>
    <property type="match status" value="1"/>
</dbReference>
<dbReference type="RefSeq" id="WP_315734123.1">
    <property type="nucleotide sequence ID" value="NZ_JAVYII010000006.1"/>
</dbReference>
<evidence type="ECO:0000313" key="8">
    <source>
        <dbReference type="Proteomes" id="UP001268542"/>
    </source>
</evidence>
<keyword evidence="2" id="KW-0808">Transferase</keyword>
<dbReference type="InterPro" id="IPR008266">
    <property type="entry name" value="Tyr_kinase_AS"/>
</dbReference>
<dbReference type="Gene3D" id="1.10.510.10">
    <property type="entry name" value="Transferase(Phosphotransferase) domain 1"/>
    <property type="match status" value="1"/>
</dbReference>
<evidence type="ECO:0000259" key="6">
    <source>
        <dbReference type="PROSITE" id="PS50011"/>
    </source>
</evidence>
<evidence type="ECO:0000256" key="5">
    <source>
        <dbReference type="ARBA" id="ARBA00022840"/>
    </source>
</evidence>
<dbReference type="EMBL" id="JAVYII010000006">
    <property type="protein sequence ID" value="MDT9594400.1"/>
    <property type="molecule type" value="Genomic_DNA"/>
</dbReference>
<keyword evidence="3" id="KW-0547">Nucleotide-binding</keyword>
<dbReference type="Pfam" id="PF00069">
    <property type="entry name" value="Pkinase"/>
    <property type="match status" value="1"/>
</dbReference>
<dbReference type="Proteomes" id="UP001268542">
    <property type="component" value="Unassembled WGS sequence"/>
</dbReference>
<keyword evidence="5" id="KW-0067">ATP-binding</keyword>